<evidence type="ECO:0000313" key="3">
    <source>
        <dbReference type="Proteomes" id="UP001500016"/>
    </source>
</evidence>
<protein>
    <recommendedName>
        <fullName evidence="4">FXSXX-COOH protein</fullName>
    </recommendedName>
</protein>
<keyword evidence="3" id="KW-1185">Reference proteome</keyword>
<name>A0ABN2VTA5_9ACTN</name>
<organism evidence="2 3">
    <name type="scientific">Streptomyces albiaxialis</name>
    <dbReference type="NCBI Taxonomy" id="329523"/>
    <lineage>
        <taxon>Bacteria</taxon>
        <taxon>Bacillati</taxon>
        <taxon>Actinomycetota</taxon>
        <taxon>Actinomycetes</taxon>
        <taxon>Kitasatosporales</taxon>
        <taxon>Streptomycetaceae</taxon>
        <taxon>Streptomyces</taxon>
    </lineage>
</organism>
<dbReference type="RefSeq" id="WP_344526926.1">
    <property type="nucleotide sequence ID" value="NZ_BAAAPE010000007.1"/>
</dbReference>
<dbReference type="EMBL" id="BAAAPE010000007">
    <property type="protein sequence ID" value="GAA2071646.1"/>
    <property type="molecule type" value="Genomic_DNA"/>
</dbReference>
<comment type="caution">
    <text evidence="2">The sequence shown here is derived from an EMBL/GenBank/DDBJ whole genome shotgun (WGS) entry which is preliminary data.</text>
</comment>
<sequence>MLHQRDESSAGGSGSGSPAAPPLPDLTGVDLHTLYHLDDAVVSAAVRHALSRPRQFAESWKCAPGTESFGTR</sequence>
<reference evidence="2 3" key="1">
    <citation type="journal article" date="2019" name="Int. J. Syst. Evol. Microbiol.">
        <title>The Global Catalogue of Microorganisms (GCM) 10K type strain sequencing project: providing services to taxonomists for standard genome sequencing and annotation.</title>
        <authorList>
            <consortium name="The Broad Institute Genomics Platform"/>
            <consortium name="The Broad Institute Genome Sequencing Center for Infectious Disease"/>
            <person name="Wu L."/>
            <person name="Ma J."/>
        </authorList>
    </citation>
    <scope>NUCLEOTIDE SEQUENCE [LARGE SCALE GENOMIC DNA]</scope>
    <source>
        <strain evidence="2 3">JCM 15478</strain>
    </source>
</reference>
<gene>
    <name evidence="2" type="ORF">GCM10009801_23550</name>
</gene>
<dbReference type="Proteomes" id="UP001500016">
    <property type="component" value="Unassembled WGS sequence"/>
</dbReference>
<evidence type="ECO:0008006" key="4">
    <source>
        <dbReference type="Google" id="ProtNLM"/>
    </source>
</evidence>
<proteinExistence type="predicted"/>
<evidence type="ECO:0000313" key="2">
    <source>
        <dbReference type="EMBL" id="GAA2071646.1"/>
    </source>
</evidence>
<evidence type="ECO:0000256" key="1">
    <source>
        <dbReference type="SAM" id="MobiDB-lite"/>
    </source>
</evidence>
<feature type="region of interest" description="Disordered" evidence="1">
    <location>
        <begin position="1"/>
        <end position="28"/>
    </location>
</feature>
<accession>A0ABN2VTA5</accession>